<feature type="transmembrane region" description="Helical" evidence="9">
    <location>
        <begin position="23"/>
        <end position="48"/>
    </location>
</feature>
<dbReference type="GO" id="GO:0034116">
    <property type="term" value="P:positive regulation of heterotypic cell-cell adhesion"/>
    <property type="evidence" value="ECO:0007669"/>
    <property type="project" value="TreeGrafter"/>
</dbReference>
<dbReference type="InParanoid" id="A0A6J2VG08"/>
<dbReference type="GO" id="GO:0030674">
    <property type="term" value="F:protein-macromolecule adaptor activity"/>
    <property type="evidence" value="ECO:0007669"/>
    <property type="project" value="TreeGrafter"/>
</dbReference>
<dbReference type="GO" id="GO:0070527">
    <property type="term" value="P:platelet aggregation"/>
    <property type="evidence" value="ECO:0007669"/>
    <property type="project" value="TreeGrafter"/>
</dbReference>
<dbReference type="SMART" id="SM01212">
    <property type="entry name" value="Fib_alpha"/>
    <property type="match status" value="1"/>
</dbReference>
<evidence type="ECO:0000256" key="9">
    <source>
        <dbReference type="SAM" id="Phobius"/>
    </source>
</evidence>
<evidence type="ECO:0000256" key="4">
    <source>
        <dbReference type="ARBA" id="ARBA00022729"/>
    </source>
</evidence>
<keyword evidence="5" id="KW-0175">Coiled coil</keyword>
<keyword evidence="7" id="KW-1015">Disulfide bond</keyword>
<dbReference type="SUPFAM" id="SSF58010">
    <property type="entry name" value="Fibrinogen coiled-coil and central regions"/>
    <property type="match status" value="1"/>
</dbReference>
<evidence type="ECO:0000256" key="3">
    <source>
        <dbReference type="ARBA" id="ARBA00022696"/>
    </source>
</evidence>
<keyword evidence="9" id="KW-0812">Transmembrane</keyword>
<keyword evidence="2" id="KW-0964">Secreted</keyword>
<proteinExistence type="predicted"/>
<evidence type="ECO:0000313" key="11">
    <source>
        <dbReference type="Proteomes" id="UP000504632"/>
    </source>
</evidence>
<evidence type="ECO:0000256" key="5">
    <source>
        <dbReference type="ARBA" id="ARBA00023054"/>
    </source>
</evidence>
<comment type="subunit">
    <text evidence="8">Heterohexamer; disulfide linked. Contains 2 sets of 3 non-identical chains (alpha, beta and gamma). The 2 heterotrimers are in head to head conformation with the N-termini in a small central domain.</text>
</comment>
<evidence type="ECO:0000256" key="1">
    <source>
        <dbReference type="ARBA" id="ARBA00004613"/>
    </source>
</evidence>
<feature type="domain" description="Fibrinogen alpha/beta/gamma chain coiled coil" evidence="10">
    <location>
        <begin position="98"/>
        <end position="242"/>
    </location>
</feature>
<dbReference type="GO" id="GO:0051258">
    <property type="term" value="P:protein polymerization"/>
    <property type="evidence" value="ECO:0007669"/>
    <property type="project" value="InterPro"/>
</dbReference>
<dbReference type="AlphaFoldDB" id="A0A6J2VG08"/>
<dbReference type="InterPro" id="IPR037579">
    <property type="entry name" value="FIB_ANG-like"/>
</dbReference>
<name>A0A6J2VG08_CHACN</name>
<keyword evidence="4" id="KW-0732">Signal</keyword>
<reference evidence="12" key="1">
    <citation type="submission" date="2025-08" db="UniProtKB">
        <authorList>
            <consortium name="RefSeq"/>
        </authorList>
    </citation>
    <scope>IDENTIFICATION</scope>
</reference>
<dbReference type="Pfam" id="PF08702">
    <property type="entry name" value="Fib_alpha"/>
    <property type="match status" value="1"/>
</dbReference>
<gene>
    <name evidence="12" type="primary">LOC115813364</name>
</gene>
<keyword evidence="11" id="KW-1185">Reference proteome</keyword>
<dbReference type="PANTHER" id="PTHR47221">
    <property type="entry name" value="FIBRINOGEN ALPHA CHAIN"/>
    <property type="match status" value="1"/>
</dbReference>
<evidence type="ECO:0000256" key="7">
    <source>
        <dbReference type="ARBA" id="ARBA00023157"/>
    </source>
</evidence>
<keyword evidence="9" id="KW-1133">Transmembrane helix</keyword>
<dbReference type="GO" id="GO:0005201">
    <property type="term" value="F:extracellular matrix structural constituent"/>
    <property type="evidence" value="ECO:0007669"/>
    <property type="project" value="TreeGrafter"/>
</dbReference>
<keyword evidence="6" id="KW-0094">Blood coagulation</keyword>
<dbReference type="PANTHER" id="PTHR47221:SF6">
    <property type="entry name" value="FIBRINOGEN ALPHA CHAIN"/>
    <property type="match status" value="1"/>
</dbReference>
<dbReference type="Proteomes" id="UP000504632">
    <property type="component" value="Chromosome 5"/>
</dbReference>
<dbReference type="Gene3D" id="1.20.5.50">
    <property type="match status" value="1"/>
</dbReference>
<organism evidence="11 12">
    <name type="scientific">Chanos chanos</name>
    <name type="common">Milkfish</name>
    <name type="synonym">Mugil chanos</name>
    <dbReference type="NCBI Taxonomy" id="29144"/>
    <lineage>
        <taxon>Eukaryota</taxon>
        <taxon>Metazoa</taxon>
        <taxon>Chordata</taxon>
        <taxon>Craniata</taxon>
        <taxon>Vertebrata</taxon>
        <taxon>Euteleostomi</taxon>
        <taxon>Actinopterygii</taxon>
        <taxon>Neopterygii</taxon>
        <taxon>Teleostei</taxon>
        <taxon>Ostariophysi</taxon>
        <taxon>Gonorynchiformes</taxon>
        <taxon>Chanidae</taxon>
        <taxon>Chanos</taxon>
    </lineage>
</organism>
<dbReference type="GO" id="GO:0072377">
    <property type="term" value="P:blood coagulation, common pathway"/>
    <property type="evidence" value="ECO:0007669"/>
    <property type="project" value="TreeGrafter"/>
</dbReference>
<feature type="transmembrane region" description="Helical" evidence="9">
    <location>
        <begin position="55"/>
        <end position="76"/>
    </location>
</feature>
<accession>A0A6J2VG08</accession>
<protein>
    <submittedName>
        <fullName evidence="12">Fibrinogen alpha chain isoform X1</fullName>
    </submittedName>
</protein>
<dbReference type="RefSeq" id="XP_030631865.1">
    <property type="nucleotide sequence ID" value="XM_030776005.1"/>
</dbReference>
<dbReference type="OrthoDB" id="9945370at2759"/>
<evidence type="ECO:0000313" key="12">
    <source>
        <dbReference type="RefSeq" id="XP_030631865.1"/>
    </source>
</evidence>
<dbReference type="GO" id="GO:0005577">
    <property type="term" value="C:fibrinogen complex"/>
    <property type="evidence" value="ECO:0007669"/>
    <property type="project" value="InterPro"/>
</dbReference>
<evidence type="ECO:0000259" key="10">
    <source>
        <dbReference type="SMART" id="SM01212"/>
    </source>
</evidence>
<dbReference type="GO" id="GO:0005102">
    <property type="term" value="F:signaling receptor binding"/>
    <property type="evidence" value="ECO:0007669"/>
    <property type="project" value="InterPro"/>
</dbReference>
<keyword evidence="3" id="KW-0356">Hemostasis</keyword>
<dbReference type="GO" id="GO:0042730">
    <property type="term" value="P:fibrinolysis"/>
    <property type="evidence" value="ECO:0007669"/>
    <property type="project" value="TreeGrafter"/>
</dbReference>
<dbReference type="GeneID" id="115813364"/>
<comment type="subcellular location">
    <subcellularLocation>
        <location evidence="1">Secreted</location>
    </subcellularLocation>
</comment>
<evidence type="ECO:0000256" key="8">
    <source>
        <dbReference type="ARBA" id="ARBA00025974"/>
    </source>
</evidence>
<evidence type="ECO:0000256" key="2">
    <source>
        <dbReference type="ARBA" id="ARBA00022525"/>
    </source>
</evidence>
<keyword evidence="9" id="KW-0472">Membrane</keyword>
<evidence type="ECO:0000256" key="6">
    <source>
        <dbReference type="ARBA" id="ARBA00023084"/>
    </source>
</evidence>
<dbReference type="InterPro" id="IPR012290">
    <property type="entry name" value="Fibrinogen_a/b/g_coil_dom"/>
</dbReference>
<sequence length="321" mass="37834">MHENIIPHRHRQIEETFVHSFPFLHFVMLWDKLISFTHLFIESVLVCFRFCTQKMFFLFVCLKYYVFCVAACEALIQDRSVNRFNLHRNNRRTRQCPVISQYPLCVDDDWGSKCPSGCRLQGFIDAQHANSLMRLRKICARTQQYISETTSNMLTTAKVYKAHRKIIVQTHVSELRYVDVAEALHRNLTLLRKRSGELSQKLKELQHLILEQIKEMHRTEVDIDIKIRACQGSCKSTSVYSIDHQYYKSMRDSLAELGQTAEKKRTVFKDTKLQLHPVPAPPVSLSYRMIPIVRKELLTKFEDIEQNQVVLEDIWEDLLNE</sequence>